<sequence>MMDYTIILLIAVLFIIGILISTIYFEKMKNLQSDQLNRQIIELLGSINDRNSDMHKQFVKTKKKAYTLSEVSKEVTNIKQDIKRIEIDIKNINEAIDALNNKDK</sequence>
<evidence type="ECO:0000256" key="2">
    <source>
        <dbReference type="SAM" id="Phobius"/>
    </source>
</evidence>
<keyword evidence="1" id="KW-0175">Coiled coil</keyword>
<protein>
    <submittedName>
        <fullName evidence="3">Uncharacterized protein</fullName>
    </submittedName>
</protein>
<organism evidence="3">
    <name type="scientific">Myoviridae sp. ctBrv3</name>
    <dbReference type="NCBI Taxonomy" id="2825047"/>
    <lineage>
        <taxon>Viruses</taxon>
        <taxon>Duplodnaviria</taxon>
        <taxon>Heunggongvirae</taxon>
        <taxon>Uroviricota</taxon>
        <taxon>Caudoviricetes</taxon>
    </lineage>
</organism>
<name>A0A8S5PD72_9CAUD</name>
<keyword evidence="2" id="KW-1133">Transmembrane helix</keyword>
<keyword evidence="2" id="KW-0472">Membrane</keyword>
<feature type="coiled-coil region" evidence="1">
    <location>
        <begin position="68"/>
        <end position="102"/>
    </location>
</feature>
<proteinExistence type="predicted"/>
<dbReference type="EMBL" id="BK015387">
    <property type="protein sequence ID" value="DAE04395.1"/>
    <property type="molecule type" value="Genomic_DNA"/>
</dbReference>
<accession>A0A8S5PD72</accession>
<reference evidence="3" key="1">
    <citation type="journal article" date="2021" name="Proc. Natl. Acad. Sci. U.S.A.">
        <title>A Catalog of Tens of Thousands of Viruses from Human Metagenomes Reveals Hidden Associations with Chronic Diseases.</title>
        <authorList>
            <person name="Tisza M.J."/>
            <person name="Buck C.B."/>
        </authorList>
    </citation>
    <scope>NUCLEOTIDE SEQUENCE</scope>
    <source>
        <strain evidence="3">CtBrv3</strain>
    </source>
</reference>
<evidence type="ECO:0000313" key="3">
    <source>
        <dbReference type="EMBL" id="DAE04395.1"/>
    </source>
</evidence>
<evidence type="ECO:0000256" key="1">
    <source>
        <dbReference type="SAM" id="Coils"/>
    </source>
</evidence>
<feature type="transmembrane region" description="Helical" evidence="2">
    <location>
        <begin position="6"/>
        <end position="25"/>
    </location>
</feature>
<keyword evidence="2" id="KW-0812">Transmembrane</keyword>